<dbReference type="AlphaFoldDB" id="A0A1F6TDE8"/>
<comment type="caution">
    <text evidence="14">The sequence shown here is derived from an EMBL/GenBank/DDBJ whole genome shotgun (WGS) entry which is preliminary data.</text>
</comment>
<dbReference type="GO" id="GO:0003848">
    <property type="term" value="F:2-amino-4-hydroxy-6-hydroxymethyldihydropteridine diphosphokinase activity"/>
    <property type="evidence" value="ECO:0007669"/>
    <property type="project" value="UniProtKB-EC"/>
</dbReference>
<gene>
    <name evidence="14" type="ORF">A2V92_00400</name>
</gene>
<organism evidence="14 15">
    <name type="scientific">Candidatus Muproteobacteria bacterium RBG_16_65_31</name>
    <dbReference type="NCBI Taxonomy" id="1817759"/>
    <lineage>
        <taxon>Bacteria</taxon>
        <taxon>Pseudomonadati</taxon>
        <taxon>Pseudomonadota</taxon>
        <taxon>Candidatus Muproteobacteria</taxon>
    </lineage>
</organism>
<dbReference type="GO" id="GO:0016301">
    <property type="term" value="F:kinase activity"/>
    <property type="evidence" value="ECO:0007669"/>
    <property type="project" value="UniProtKB-KW"/>
</dbReference>
<keyword evidence="5" id="KW-0808">Transferase</keyword>
<protein>
    <recommendedName>
        <fullName evidence="4">2-amino-4-hydroxy-6-hydroxymethyldihydropteridine pyrophosphokinase</fullName>
        <ecNumber evidence="3">2.7.6.3</ecNumber>
    </recommendedName>
    <alternativeName>
        <fullName evidence="11">6-hydroxymethyl-7,8-dihydropterin pyrophosphokinase</fullName>
    </alternativeName>
    <alternativeName>
        <fullName evidence="12">7,8-dihydro-6-hydroxymethylpterin-pyrophosphokinase</fullName>
    </alternativeName>
</protein>
<dbReference type="InterPro" id="IPR000550">
    <property type="entry name" value="Hppk"/>
</dbReference>
<dbReference type="Gene3D" id="3.30.70.560">
    <property type="entry name" value="7,8-Dihydro-6-hydroxymethylpterin-pyrophosphokinase HPPK"/>
    <property type="match status" value="1"/>
</dbReference>
<evidence type="ECO:0000256" key="12">
    <source>
        <dbReference type="ARBA" id="ARBA00033413"/>
    </source>
</evidence>
<evidence type="ECO:0000313" key="15">
    <source>
        <dbReference type="Proteomes" id="UP000179344"/>
    </source>
</evidence>
<comment type="function">
    <text evidence="10">Catalyzes the transfer of pyrophosphate from adenosine triphosphate (ATP) to 6-hydroxymethyl-7,8-dihydropterin, an enzymatic step in folate biosynthesis pathway.</text>
</comment>
<dbReference type="Pfam" id="PF01288">
    <property type="entry name" value="HPPK"/>
    <property type="match status" value="1"/>
</dbReference>
<evidence type="ECO:0000256" key="3">
    <source>
        <dbReference type="ARBA" id="ARBA00013253"/>
    </source>
</evidence>
<evidence type="ECO:0000256" key="7">
    <source>
        <dbReference type="ARBA" id="ARBA00022777"/>
    </source>
</evidence>
<dbReference type="GO" id="GO:0005524">
    <property type="term" value="F:ATP binding"/>
    <property type="evidence" value="ECO:0007669"/>
    <property type="project" value="UniProtKB-KW"/>
</dbReference>
<dbReference type="SUPFAM" id="SSF55083">
    <property type="entry name" value="6-hydroxymethyl-7,8-dihydropterin pyrophosphokinase, HPPK"/>
    <property type="match status" value="1"/>
</dbReference>
<dbReference type="InterPro" id="IPR035907">
    <property type="entry name" value="Hppk_sf"/>
</dbReference>
<evidence type="ECO:0000256" key="8">
    <source>
        <dbReference type="ARBA" id="ARBA00022840"/>
    </source>
</evidence>
<sequence>MPVGAEVYVGLGANLADPVAQVRAGMTALGRLPDTRLERCSSLYRSAPVGVTDQPDFINAVCRLRTRLAPEALMQRLFGIERDAGRERRGGEPGGPRTLDLDLLLYDQRALRTPELTLPHPRLHERAFVLYPLIELAPELVIPGHGRAADLLAACTGQRVERLET</sequence>
<dbReference type="GO" id="GO:0046654">
    <property type="term" value="P:tetrahydrofolate biosynthetic process"/>
    <property type="evidence" value="ECO:0007669"/>
    <property type="project" value="UniProtKB-UniPathway"/>
</dbReference>
<name>A0A1F6TDE8_9PROT</name>
<evidence type="ECO:0000256" key="1">
    <source>
        <dbReference type="ARBA" id="ARBA00005051"/>
    </source>
</evidence>
<evidence type="ECO:0000313" key="14">
    <source>
        <dbReference type="EMBL" id="OGI43085.1"/>
    </source>
</evidence>
<dbReference type="GO" id="GO:0046656">
    <property type="term" value="P:folic acid biosynthetic process"/>
    <property type="evidence" value="ECO:0007669"/>
    <property type="project" value="UniProtKB-KW"/>
</dbReference>
<keyword evidence="6" id="KW-0547">Nucleotide-binding</keyword>
<dbReference type="NCBIfam" id="TIGR01498">
    <property type="entry name" value="folK"/>
    <property type="match status" value="1"/>
</dbReference>
<evidence type="ECO:0000256" key="2">
    <source>
        <dbReference type="ARBA" id="ARBA00005810"/>
    </source>
</evidence>
<evidence type="ECO:0000256" key="5">
    <source>
        <dbReference type="ARBA" id="ARBA00022679"/>
    </source>
</evidence>
<evidence type="ECO:0000256" key="9">
    <source>
        <dbReference type="ARBA" id="ARBA00022909"/>
    </source>
</evidence>
<evidence type="ECO:0000256" key="10">
    <source>
        <dbReference type="ARBA" id="ARBA00029409"/>
    </source>
</evidence>
<reference evidence="14 15" key="1">
    <citation type="journal article" date="2016" name="Nat. Commun.">
        <title>Thousands of microbial genomes shed light on interconnected biogeochemical processes in an aquifer system.</title>
        <authorList>
            <person name="Anantharaman K."/>
            <person name="Brown C.T."/>
            <person name="Hug L.A."/>
            <person name="Sharon I."/>
            <person name="Castelle C.J."/>
            <person name="Probst A.J."/>
            <person name="Thomas B.C."/>
            <person name="Singh A."/>
            <person name="Wilkins M.J."/>
            <person name="Karaoz U."/>
            <person name="Brodie E.L."/>
            <person name="Williams K.H."/>
            <person name="Hubbard S.S."/>
            <person name="Banfield J.F."/>
        </authorList>
    </citation>
    <scope>NUCLEOTIDE SEQUENCE [LARGE SCALE GENOMIC DNA]</scope>
</reference>
<evidence type="ECO:0000256" key="6">
    <source>
        <dbReference type="ARBA" id="ARBA00022741"/>
    </source>
</evidence>
<dbReference type="PANTHER" id="PTHR43071">
    <property type="entry name" value="2-AMINO-4-HYDROXY-6-HYDROXYMETHYLDIHYDROPTERIDINE PYROPHOSPHOKINASE"/>
    <property type="match status" value="1"/>
</dbReference>
<feature type="domain" description="7,8-dihydro-6-hydroxymethylpterin-pyrophosphokinase" evidence="13">
    <location>
        <begin position="8"/>
        <end position="138"/>
    </location>
</feature>
<evidence type="ECO:0000259" key="13">
    <source>
        <dbReference type="Pfam" id="PF01288"/>
    </source>
</evidence>
<comment type="pathway">
    <text evidence="1">Cofactor biosynthesis; tetrahydrofolate biosynthesis; 2-amino-4-hydroxy-6-hydroxymethyl-7,8-dihydropteridine diphosphate from 7,8-dihydroneopterin triphosphate: step 4/4.</text>
</comment>
<evidence type="ECO:0000256" key="4">
    <source>
        <dbReference type="ARBA" id="ARBA00016218"/>
    </source>
</evidence>
<keyword evidence="8" id="KW-0067">ATP-binding</keyword>
<dbReference type="Proteomes" id="UP000179344">
    <property type="component" value="Unassembled WGS sequence"/>
</dbReference>
<keyword evidence="7 14" id="KW-0418">Kinase</keyword>
<dbReference type="UniPathway" id="UPA00077">
    <property type="reaction ID" value="UER00155"/>
</dbReference>
<accession>A0A1F6TDE8</accession>
<proteinExistence type="inferred from homology"/>
<dbReference type="CDD" id="cd00483">
    <property type="entry name" value="HPPK"/>
    <property type="match status" value="1"/>
</dbReference>
<dbReference type="PANTHER" id="PTHR43071:SF1">
    <property type="entry name" value="2-AMINO-4-HYDROXY-6-HYDROXYMETHYLDIHYDROPTERIDINE PYROPHOSPHOKINASE"/>
    <property type="match status" value="1"/>
</dbReference>
<evidence type="ECO:0000256" key="11">
    <source>
        <dbReference type="ARBA" id="ARBA00029766"/>
    </source>
</evidence>
<comment type="similarity">
    <text evidence="2">Belongs to the HPPK family.</text>
</comment>
<dbReference type="EMBL" id="MFST01000131">
    <property type="protein sequence ID" value="OGI43085.1"/>
    <property type="molecule type" value="Genomic_DNA"/>
</dbReference>
<keyword evidence="9" id="KW-0289">Folate biosynthesis</keyword>
<dbReference type="EC" id="2.7.6.3" evidence="3"/>